<dbReference type="STRING" id="1045775.SAMN05216378_1420"/>
<evidence type="ECO:0008006" key="4">
    <source>
        <dbReference type="Google" id="ProtNLM"/>
    </source>
</evidence>
<evidence type="ECO:0000256" key="1">
    <source>
        <dbReference type="SAM" id="SignalP"/>
    </source>
</evidence>
<dbReference type="Proteomes" id="UP000198855">
    <property type="component" value="Unassembled WGS sequence"/>
</dbReference>
<proteinExistence type="predicted"/>
<protein>
    <recommendedName>
        <fullName evidence="4">Lipoprotein</fullName>
    </recommendedName>
</protein>
<dbReference type="EMBL" id="FOMT01000001">
    <property type="protein sequence ID" value="SFD78623.1"/>
    <property type="molecule type" value="Genomic_DNA"/>
</dbReference>
<dbReference type="PROSITE" id="PS51257">
    <property type="entry name" value="PROKAR_LIPOPROTEIN"/>
    <property type="match status" value="1"/>
</dbReference>
<dbReference type="OrthoDB" id="2628816at2"/>
<sequence length="241" mass="27091">MRFKMMMLMITLTVLLTACMNQDNVEQTNINVDTETAEINKEDHSVRAMAAHQDGQLIIQPKNHASVATLGAPSCYGLESDISWTGDYEAIWKPASDRSTSKVMTFPSDLEIIQPTDAVVNLQMMTIGDTDFYTYYPRYTDCHALDIYFFGVKSGEAFPISLELEDGKRFTGFVQHPHYPLQVVDNELVITGGEGAGQEFIHVYHFNYDAGQQAFVLQKTDNVTREDLMKQTVDPSGDILQ</sequence>
<keyword evidence="1" id="KW-0732">Signal</keyword>
<dbReference type="RefSeq" id="WP_091182671.1">
    <property type="nucleotide sequence ID" value="NZ_FOMT01000001.1"/>
</dbReference>
<evidence type="ECO:0000313" key="3">
    <source>
        <dbReference type="Proteomes" id="UP000198855"/>
    </source>
</evidence>
<accession>A0A1I1VBZ6</accession>
<organism evidence="2 3">
    <name type="scientific">Paenibacillus catalpae</name>
    <dbReference type="NCBI Taxonomy" id="1045775"/>
    <lineage>
        <taxon>Bacteria</taxon>
        <taxon>Bacillati</taxon>
        <taxon>Bacillota</taxon>
        <taxon>Bacilli</taxon>
        <taxon>Bacillales</taxon>
        <taxon>Paenibacillaceae</taxon>
        <taxon>Paenibacillus</taxon>
    </lineage>
</organism>
<keyword evidence="3" id="KW-1185">Reference proteome</keyword>
<name>A0A1I1VBZ6_9BACL</name>
<evidence type="ECO:0000313" key="2">
    <source>
        <dbReference type="EMBL" id="SFD78623.1"/>
    </source>
</evidence>
<feature type="chain" id="PRO_5039485105" description="Lipoprotein" evidence="1">
    <location>
        <begin position="24"/>
        <end position="241"/>
    </location>
</feature>
<reference evidence="3" key="1">
    <citation type="submission" date="2016-10" db="EMBL/GenBank/DDBJ databases">
        <authorList>
            <person name="Varghese N."/>
            <person name="Submissions S."/>
        </authorList>
    </citation>
    <scope>NUCLEOTIDE SEQUENCE [LARGE SCALE GENOMIC DNA]</scope>
    <source>
        <strain evidence="3">CGMCC 1.10784</strain>
    </source>
</reference>
<feature type="signal peptide" evidence="1">
    <location>
        <begin position="1"/>
        <end position="23"/>
    </location>
</feature>
<gene>
    <name evidence="2" type="ORF">SAMN05216378_1420</name>
</gene>
<dbReference type="AlphaFoldDB" id="A0A1I1VBZ6"/>